<reference evidence="2" key="2">
    <citation type="submission" date="2025-08" db="UniProtKB">
        <authorList>
            <consortium name="Ensembl"/>
        </authorList>
    </citation>
    <scope>IDENTIFICATION</scope>
</reference>
<name>A0A4W2HPE0_BOBOX</name>
<evidence type="ECO:0000313" key="2">
    <source>
        <dbReference type="Ensembl" id="ENSBIXP00005034563.1"/>
    </source>
</evidence>
<proteinExistence type="predicted"/>
<evidence type="ECO:0000313" key="3">
    <source>
        <dbReference type="Proteomes" id="UP000429181"/>
    </source>
</evidence>
<dbReference type="Proteomes" id="UP000429181">
    <property type="component" value="Chromosome 23"/>
</dbReference>
<dbReference type="SUPFAM" id="SSF49879">
    <property type="entry name" value="SMAD/FHA domain"/>
    <property type="match status" value="1"/>
</dbReference>
<dbReference type="InterPro" id="IPR008984">
    <property type="entry name" value="SMAD_FHA_dom_sf"/>
</dbReference>
<dbReference type="Pfam" id="PF00498">
    <property type="entry name" value="FHA"/>
    <property type="match status" value="1"/>
</dbReference>
<feature type="domain" description="FHA" evidence="1">
    <location>
        <begin position="55"/>
        <end position="97"/>
    </location>
</feature>
<dbReference type="CDD" id="cd22665">
    <property type="entry name" value="FHA_MDC1"/>
    <property type="match status" value="1"/>
</dbReference>
<dbReference type="Gene3D" id="2.60.200.20">
    <property type="match status" value="1"/>
</dbReference>
<organism evidence="2 3">
    <name type="scientific">Bos indicus x Bos taurus</name>
    <name type="common">Hybrid cattle</name>
    <dbReference type="NCBI Taxonomy" id="30522"/>
    <lineage>
        <taxon>Eukaryota</taxon>
        <taxon>Metazoa</taxon>
        <taxon>Chordata</taxon>
        <taxon>Craniata</taxon>
        <taxon>Vertebrata</taxon>
        <taxon>Euteleostomi</taxon>
        <taxon>Mammalia</taxon>
        <taxon>Eutheria</taxon>
        <taxon>Laurasiatheria</taxon>
        <taxon>Artiodactyla</taxon>
        <taxon>Ruminantia</taxon>
        <taxon>Pecora</taxon>
        <taxon>Bovidae</taxon>
        <taxon>Bovinae</taxon>
        <taxon>Bos</taxon>
    </lineage>
</organism>
<dbReference type="InterPro" id="IPR000253">
    <property type="entry name" value="FHA_dom"/>
</dbReference>
<reference evidence="2 3" key="1">
    <citation type="submission" date="2018-11" db="EMBL/GenBank/DDBJ databases">
        <title>Haplotype-resolved cattle genomes.</title>
        <authorList>
            <person name="Low W.Y."/>
            <person name="Tearle R."/>
            <person name="Bickhart D.M."/>
            <person name="Rosen B.D."/>
            <person name="Koren S."/>
            <person name="Rhie A."/>
            <person name="Hiendleder S."/>
            <person name="Phillippy A.M."/>
            <person name="Smith T.P.L."/>
            <person name="Williams J.L."/>
        </authorList>
    </citation>
    <scope>NUCLEOTIDE SEQUENCE [LARGE SCALE GENOMIC DNA]</scope>
</reference>
<evidence type="ECO:0000259" key="1">
    <source>
        <dbReference type="PROSITE" id="PS50006"/>
    </source>
</evidence>
<sequence>MEDTQILNWEVEEEEEVEERPSESLRCSLEPLGQLRIFSSSYGPEKDFPLYLGKNMIGRMPDCSVALPFSSISKQHAVIEISAWDKAPVLRDCGSLNVPSLGCPPAFCLSGPSNCRGDTQGTGRNSTPQASVGGLRGRSRFPFGQVCGERTKDLLFGNSRSRE</sequence>
<dbReference type="PROSITE" id="PS50006">
    <property type="entry name" value="FHA_DOMAIN"/>
    <property type="match status" value="1"/>
</dbReference>
<dbReference type="GeneTree" id="ENSGT00940000161757"/>
<accession>A0A4W2HPE0</accession>
<protein>
    <submittedName>
        <fullName evidence="2">Mediator of DNA damage checkpoint 1</fullName>
    </submittedName>
</protein>
<dbReference type="AlphaFoldDB" id="A0A4W2HPE0"/>
<dbReference type="Ensembl" id="ENSBIXT00005045470.1">
    <property type="protein sequence ID" value="ENSBIXP00005034563.1"/>
    <property type="gene ID" value="ENSBIXG00005015525.1"/>
</dbReference>
<gene>
    <name evidence="2" type="primary">MDC1</name>
</gene>